<organism evidence="10 11">
    <name type="scientific">Halobacillus salinus</name>
    <dbReference type="NCBI Taxonomy" id="192814"/>
    <lineage>
        <taxon>Bacteria</taxon>
        <taxon>Bacillati</taxon>
        <taxon>Bacillota</taxon>
        <taxon>Bacilli</taxon>
        <taxon>Bacillales</taxon>
        <taxon>Bacillaceae</taxon>
        <taxon>Halobacillus</taxon>
    </lineage>
</organism>
<dbReference type="Gene3D" id="3.40.50.2300">
    <property type="match status" value="1"/>
</dbReference>
<dbReference type="EMBL" id="SRJC01000001">
    <property type="protein sequence ID" value="TGB03904.1"/>
    <property type="molecule type" value="Genomic_DNA"/>
</dbReference>
<evidence type="ECO:0000256" key="5">
    <source>
        <dbReference type="ARBA" id="ARBA00023163"/>
    </source>
</evidence>
<sequence>MEKILIVEDEITIMRVLKAYLSKNGYEVIIAETGEQALSLFERNPPHLVLLDIMLPDLDGWSVLTRIRTQSTCPVIMLTALGEVNDRLKGFQNGADDYITKPFVGEEVVARVKAILRRPQTMYQDEGILRYGSLTLHPNSHSVMLNGQEIDLTPKDKTLLLFLGRHPNRNFTRDQLLDQVWGMDYEGSDRAVDLSVKRIRKTLRANGITNGAIKTIRGLGYQFRVE</sequence>
<dbReference type="GO" id="GO:0006355">
    <property type="term" value="P:regulation of DNA-templated transcription"/>
    <property type="evidence" value="ECO:0007669"/>
    <property type="project" value="InterPro"/>
</dbReference>
<dbReference type="PROSITE" id="PS50110">
    <property type="entry name" value="RESPONSE_REGULATORY"/>
    <property type="match status" value="1"/>
</dbReference>
<evidence type="ECO:0000256" key="2">
    <source>
        <dbReference type="ARBA" id="ARBA00023012"/>
    </source>
</evidence>
<dbReference type="InterPro" id="IPR036388">
    <property type="entry name" value="WH-like_DNA-bd_sf"/>
</dbReference>
<dbReference type="SUPFAM" id="SSF52172">
    <property type="entry name" value="CheY-like"/>
    <property type="match status" value="1"/>
</dbReference>
<accession>A0A4Z0H205</accession>
<name>A0A4Z0H205_9BACI</name>
<dbReference type="GO" id="GO:0000976">
    <property type="term" value="F:transcription cis-regulatory region binding"/>
    <property type="evidence" value="ECO:0007669"/>
    <property type="project" value="TreeGrafter"/>
</dbReference>
<proteinExistence type="predicted"/>
<evidence type="ECO:0000259" key="9">
    <source>
        <dbReference type="PROSITE" id="PS51755"/>
    </source>
</evidence>
<feature type="modified residue" description="4-aspartylphosphate" evidence="6">
    <location>
        <position position="52"/>
    </location>
</feature>
<dbReference type="GO" id="GO:0032993">
    <property type="term" value="C:protein-DNA complex"/>
    <property type="evidence" value="ECO:0007669"/>
    <property type="project" value="TreeGrafter"/>
</dbReference>
<gene>
    <name evidence="10" type="ORF">E4663_02535</name>
</gene>
<comment type="caution">
    <text evidence="10">The sequence shown here is derived from an EMBL/GenBank/DDBJ whole genome shotgun (WGS) entry which is preliminary data.</text>
</comment>
<keyword evidence="5" id="KW-0804">Transcription</keyword>
<evidence type="ECO:0000256" key="4">
    <source>
        <dbReference type="ARBA" id="ARBA00023125"/>
    </source>
</evidence>
<evidence type="ECO:0000259" key="8">
    <source>
        <dbReference type="PROSITE" id="PS50110"/>
    </source>
</evidence>
<feature type="domain" description="Response regulatory" evidence="8">
    <location>
        <begin position="3"/>
        <end position="116"/>
    </location>
</feature>
<keyword evidence="3" id="KW-0805">Transcription regulation</keyword>
<dbReference type="InterPro" id="IPR001789">
    <property type="entry name" value="Sig_transdc_resp-reg_receiver"/>
</dbReference>
<protein>
    <submittedName>
        <fullName evidence="10">Response regulator transcription factor</fullName>
    </submittedName>
</protein>
<evidence type="ECO:0000313" key="11">
    <source>
        <dbReference type="Proteomes" id="UP000297982"/>
    </source>
</evidence>
<reference evidence="10 11" key="1">
    <citation type="journal article" date="2003" name="Int. J. Syst. Evol. Microbiol.">
        <title>Halobacillus salinus sp. nov., isolated from a salt lake on the coast of the East Sea in Korea.</title>
        <authorList>
            <person name="Yoon J.H."/>
            <person name="Kang K.H."/>
            <person name="Park Y.H."/>
        </authorList>
    </citation>
    <scope>NUCLEOTIDE SEQUENCE [LARGE SCALE GENOMIC DNA]</scope>
    <source>
        <strain evidence="10 11">HSL-3</strain>
    </source>
</reference>
<dbReference type="STRING" id="192814.GCA_900166575_00819"/>
<dbReference type="Pfam" id="PF00486">
    <property type="entry name" value="Trans_reg_C"/>
    <property type="match status" value="1"/>
</dbReference>
<dbReference type="InterPro" id="IPR039420">
    <property type="entry name" value="WalR-like"/>
</dbReference>
<dbReference type="SMART" id="SM00448">
    <property type="entry name" value="REC"/>
    <property type="match status" value="1"/>
</dbReference>
<evidence type="ECO:0000313" key="10">
    <source>
        <dbReference type="EMBL" id="TGB03904.1"/>
    </source>
</evidence>
<dbReference type="PANTHER" id="PTHR48111">
    <property type="entry name" value="REGULATOR OF RPOS"/>
    <property type="match status" value="1"/>
</dbReference>
<keyword evidence="1 6" id="KW-0597">Phosphoprotein</keyword>
<dbReference type="PROSITE" id="PS51755">
    <property type="entry name" value="OMPR_PHOB"/>
    <property type="match status" value="1"/>
</dbReference>
<keyword evidence="4 7" id="KW-0238">DNA-binding</keyword>
<dbReference type="CDD" id="cd00383">
    <property type="entry name" value="trans_reg_C"/>
    <property type="match status" value="1"/>
</dbReference>
<dbReference type="FunFam" id="3.40.50.2300:FF:000001">
    <property type="entry name" value="DNA-binding response regulator PhoB"/>
    <property type="match status" value="1"/>
</dbReference>
<evidence type="ECO:0000256" key="7">
    <source>
        <dbReference type="PROSITE-ProRule" id="PRU01091"/>
    </source>
</evidence>
<evidence type="ECO:0000256" key="3">
    <source>
        <dbReference type="ARBA" id="ARBA00023015"/>
    </source>
</evidence>
<dbReference type="CDD" id="cd17574">
    <property type="entry name" value="REC_OmpR"/>
    <property type="match status" value="1"/>
</dbReference>
<dbReference type="InterPro" id="IPR001867">
    <property type="entry name" value="OmpR/PhoB-type_DNA-bd"/>
</dbReference>
<dbReference type="AlphaFoldDB" id="A0A4Z0H205"/>
<dbReference type="Proteomes" id="UP000297982">
    <property type="component" value="Unassembled WGS sequence"/>
</dbReference>
<evidence type="ECO:0000256" key="1">
    <source>
        <dbReference type="ARBA" id="ARBA00022553"/>
    </source>
</evidence>
<dbReference type="Pfam" id="PF00072">
    <property type="entry name" value="Response_reg"/>
    <property type="match status" value="1"/>
</dbReference>
<dbReference type="GO" id="GO:0000156">
    <property type="term" value="F:phosphorelay response regulator activity"/>
    <property type="evidence" value="ECO:0007669"/>
    <property type="project" value="TreeGrafter"/>
</dbReference>
<feature type="domain" description="OmpR/PhoB-type" evidence="9">
    <location>
        <begin position="126"/>
        <end position="225"/>
    </location>
</feature>
<keyword evidence="11" id="KW-1185">Reference proteome</keyword>
<dbReference type="SMART" id="SM00862">
    <property type="entry name" value="Trans_reg_C"/>
    <property type="match status" value="1"/>
</dbReference>
<feature type="DNA-binding region" description="OmpR/PhoB-type" evidence="7">
    <location>
        <begin position="126"/>
        <end position="225"/>
    </location>
</feature>
<dbReference type="RefSeq" id="WP_135326587.1">
    <property type="nucleotide sequence ID" value="NZ_SRJC01000001.1"/>
</dbReference>
<dbReference type="Gene3D" id="6.10.250.690">
    <property type="match status" value="1"/>
</dbReference>
<dbReference type="InterPro" id="IPR011006">
    <property type="entry name" value="CheY-like_superfamily"/>
</dbReference>
<dbReference type="Gene3D" id="1.10.10.10">
    <property type="entry name" value="Winged helix-like DNA-binding domain superfamily/Winged helix DNA-binding domain"/>
    <property type="match status" value="1"/>
</dbReference>
<keyword evidence="2" id="KW-0902">Two-component regulatory system</keyword>
<dbReference type="PANTHER" id="PTHR48111:SF1">
    <property type="entry name" value="TWO-COMPONENT RESPONSE REGULATOR ORR33"/>
    <property type="match status" value="1"/>
</dbReference>
<evidence type="ECO:0000256" key="6">
    <source>
        <dbReference type="PROSITE-ProRule" id="PRU00169"/>
    </source>
</evidence>
<dbReference type="GO" id="GO:0005829">
    <property type="term" value="C:cytosol"/>
    <property type="evidence" value="ECO:0007669"/>
    <property type="project" value="TreeGrafter"/>
</dbReference>